<dbReference type="InterPro" id="IPR009003">
    <property type="entry name" value="Peptidase_S1_PA"/>
</dbReference>
<sequence>MPPSKVMRNVHQRDPKSQSSTAIHQHKAPGPSRNTNIFPVPKCDPICQKWPMILRTIVRKMNHPGLLDNNYLSGVAVDFVRGDFVRGASGLNANELDRRAIQLPSMLGQSLALNNASGSGTLGGFLELKMPGEAKYRTMALTCFHCVNPSETGLDRALVKRLRVWRQEGIAPDDNMRTELQVQHPSRTAVKEKIKSLKDAIRAIEENDEYVQLSELEGDIESICGRSAAKAFSRMTSTLCELKEFLRDIEAFKQADRGYFGPVYAGSGFRETCSTTPSNLDWALIEIPHDRVGENITPDGHYLKDSPMPKDLDGIPLFIHGQRSGYCRGKKDTLDTAVLSHEIEEGTAITRTTYEHPIRPQGGAQFSQDGDSGSFVFTESYVVVGMLFAGGTSHMMSFFTPIGDVLNDIKTITKAVDVRLKVRPGTS</sequence>
<dbReference type="Proteomes" id="UP000191612">
    <property type="component" value="Unassembled WGS sequence"/>
</dbReference>
<evidence type="ECO:0008006" key="4">
    <source>
        <dbReference type="Google" id="ProtNLM"/>
    </source>
</evidence>
<organism evidence="2 3">
    <name type="scientific">Penicillium solitum</name>
    <dbReference type="NCBI Taxonomy" id="60172"/>
    <lineage>
        <taxon>Eukaryota</taxon>
        <taxon>Fungi</taxon>
        <taxon>Dikarya</taxon>
        <taxon>Ascomycota</taxon>
        <taxon>Pezizomycotina</taxon>
        <taxon>Eurotiomycetes</taxon>
        <taxon>Eurotiomycetidae</taxon>
        <taxon>Eurotiales</taxon>
        <taxon>Aspergillaceae</taxon>
        <taxon>Penicillium</taxon>
    </lineage>
</organism>
<protein>
    <recommendedName>
        <fullName evidence="4">Peptidase S7 domain-containing protein</fullName>
    </recommendedName>
</protein>
<reference evidence="3" key="1">
    <citation type="journal article" date="2017" name="Nat. Microbiol.">
        <title>Global analysis of biosynthetic gene clusters reveals vast potential of secondary metabolite production in Penicillium species.</title>
        <authorList>
            <person name="Nielsen J.C."/>
            <person name="Grijseels S."/>
            <person name="Prigent S."/>
            <person name="Ji B."/>
            <person name="Dainat J."/>
            <person name="Nielsen K.F."/>
            <person name="Frisvad J.C."/>
            <person name="Workman M."/>
            <person name="Nielsen J."/>
        </authorList>
    </citation>
    <scope>NUCLEOTIDE SEQUENCE [LARGE SCALE GENOMIC DNA]</scope>
    <source>
        <strain evidence="3">IBT 29525</strain>
    </source>
</reference>
<dbReference type="AlphaFoldDB" id="A0A1V6QSG1"/>
<evidence type="ECO:0000313" key="2">
    <source>
        <dbReference type="EMBL" id="OQD91892.1"/>
    </source>
</evidence>
<dbReference type="STRING" id="60172.A0A1V6QSG1"/>
<dbReference type="EMBL" id="MDYO01000047">
    <property type="protein sequence ID" value="OQD91892.1"/>
    <property type="molecule type" value="Genomic_DNA"/>
</dbReference>
<dbReference type="SUPFAM" id="SSF50494">
    <property type="entry name" value="Trypsin-like serine proteases"/>
    <property type="match status" value="1"/>
</dbReference>
<gene>
    <name evidence="2" type="ORF">PENSOL_c047G11669</name>
</gene>
<feature type="region of interest" description="Disordered" evidence="1">
    <location>
        <begin position="1"/>
        <end position="37"/>
    </location>
</feature>
<name>A0A1V6QSG1_9EURO</name>
<accession>A0A1V6QSG1</accession>
<keyword evidence="3" id="KW-1185">Reference proteome</keyword>
<comment type="caution">
    <text evidence="2">The sequence shown here is derived from an EMBL/GenBank/DDBJ whole genome shotgun (WGS) entry which is preliminary data.</text>
</comment>
<evidence type="ECO:0000313" key="3">
    <source>
        <dbReference type="Proteomes" id="UP000191612"/>
    </source>
</evidence>
<proteinExistence type="predicted"/>
<evidence type="ECO:0000256" key="1">
    <source>
        <dbReference type="SAM" id="MobiDB-lite"/>
    </source>
</evidence>